<sequence length="694" mass="74735">MNFSSIKQQLLIFCGASILTVSGAMLGYGYYSGNQLLESLDNLVLNYAKDSLKQELKLSAQVEARNINLVFNEAMEVSKTLAASFTHQDPNISRDSVIQMMGNTIDNIPNIIGIYSGWEYNKFDNLDEQYVNTKYVQKNGEFAPYFNRSPSGNIILEASYPFYDTEKNENGIRGSEWYLCPKETLSACVIDPASYVVQGKSTLMSSFTAPVLRNGEFAGMFGVDYSLDFLQTLAVNTSNNLLKGQSRVLIISASGIIAADSGDDGNIGQRLGSTEVSQLIRERQHGEVVLSGESIIAHESFTTVGTNKPWHVVVVVPEKIALAGAYTIVETLSAHFNASQTGQMTVGMITGLLGMGMIWLVAASISAPITVLVKRVEALTRSGGDLTQQIEIARRDETGQLANHLNTFINDVRGIVGDVAGSVQSLTSSVAATSDIAKESQTQIAMQSDEIDQVVAATTEMASTAHSVSDNAQETASAVSLTQQSVQQGHQVVAASAEGLRELAGNVEEAAKVIEILAQETNNIGSILDVIRNISEQTNLLALNAAIEAARAGEQGRGFAVVADEVRNLATKTAQSTDEIQQMIDSLRHSSKDAVEKMRHNRSLSDVCLSHAQQAVCSLEEVRTQSGKIQDMAHQIASAAEEQAAVTEEVNRSLVAINEVAGKIGAGADQTLVESDRVCGFTQDVSKKINFFCY</sequence>
<evidence type="ECO:0000256" key="2">
    <source>
        <dbReference type="ARBA" id="ARBA00022475"/>
    </source>
</evidence>
<dbReference type="Pfam" id="PF00015">
    <property type="entry name" value="MCPsignal"/>
    <property type="match status" value="1"/>
</dbReference>
<dbReference type="InterPro" id="IPR004090">
    <property type="entry name" value="Chemotax_Me-accpt_rcpt"/>
</dbReference>
<evidence type="ECO:0000256" key="6">
    <source>
        <dbReference type="ARBA" id="ARBA00023136"/>
    </source>
</evidence>
<protein>
    <submittedName>
        <fullName evidence="12">Methyl-accepting chemotaxis protein</fullName>
    </submittedName>
</protein>
<dbReference type="InterPro" id="IPR003660">
    <property type="entry name" value="HAMP_dom"/>
</dbReference>
<dbReference type="PRINTS" id="PR00260">
    <property type="entry name" value="CHEMTRNSDUCR"/>
</dbReference>
<proteinExistence type="inferred from homology"/>
<dbReference type="Gene3D" id="3.30.450.20">
    <property type="entry name" value="PAS domain"/>
    <property type="match status" value="2"/>
</dbReference>
<evidence type="ECO:0000313" key="13">
    <source>
        <dbReference type="Proteomes" id="UP001057998"/>
    </source>
</evidence>
<dbReference type="Pfam" id="PF00672">
    <property type="entry name" value="HAMP"/>
    <property type="match status" value="1"/>
</dbReference>
<keyword evidence="4" id="KW-0812">Transmembrane</keyword>
<dbReference type="Pfam" id="PF02743">
    <property type="entry name" value="dCache_1"/>
    <property type="match status" value="1"/>
</dbReference>
<dbReference type="PANTHER" id="PTHR32089:SF112">
    <property type="entry name" value="LYSOZYME-LIKE PROTEIN-RELATED"/>
    <property type="match status" value="1"/>
</dbReference>
<evidence type="ECO:0000256" key="5">
    <source>
        <dbReference type="ARBA" id="ARBA00022989"/>
    </source>
</evidence>
<feature type="domain" description="Methyl-accepting transducer" evidence="10">
    <location>
        <begin position="422"/>
        <end position="658"/>
    </location>
</feature>
<dbReference type="EMBL" id="CP101508">
    <property type="protein sequence ID" value="UTV29065.1"/>
    <property type="molecule type" value="Genomic_DNA"/>
</dbReference>
<dbReference type="PROSITE" id="PS50885">
    <property type="entry name" value="HAMP"/>
    <property type="match status" value="1"/>
</dbReference>
<reference evidence="12" key="1">
    <citation type="submission" date="2022-07" db="EMBL/GenBank/DDBJ databases">
        <title>Genome sequencing of Photobacterium atrarenae GJH2-4.</title>
        <authorList>
            <person name="Park S.-J."/>
        </authorList>
    </citation>
    <scope>NUCLEOTIDE SEQUENCE</scope>
    <source>
        <strain evidence="12">GJH2-4</strain>
    </source>
</reference>
<evidence type="ECO:0000256" key="8">
    <source>
        <dbReference type="ARBA" id="ARBA00029447"/>
    </source>
</evidence>
<keyword evidence="6" id="KW-0472">Membrane</keyword>
<dbReference type="PROSITE" id="PS50111">
    <property type="entry name" value="CHEMOTAXIS_TRANSDUC_2"/>
    <property type="match status" value="1"/>
</dbReference>
<dbReference type="PANTHER" id="PTHR32089">
    <property type="entry name" value="METHYL-ACCEPTING CHEMOTAXIS PROTEIN MCPB"/>
    <property type="match status" value="1"/>
</dbReference>
<evidence type="ECO:0000259" key="10">
    <source>
        <dbReference type="PROSITE" id="PS50111"/>
    </source>
</evidence>
<evidence type="ECO:0000256" key="4">
    <source>
        <dbReference type="ARBA" id="ARBA00022692"/>
    </source>
</evidence>
<evidence type="ECO:0000259" key="11">
    <source>
        <dbReference type="PROSITE" id="PS50885"/>
    </source>
</evidence>
<dbReference type="CDD" id="cd11386">
    <property type="entry name" value="MCP_signal"/>
    <property type="match status" value="1"/>
</dbReference>
<dbReference type="InterPro" id="IPR033479">
    <property type="entry name" value="dCache_1"/>
</dbReference>
<name>A0ABY5GJY7_9GAMM</name>
<dbReference type="CDD" id="cd12913">
    <property type="entry name" value="PDC1_MCP_like"/>
    <property type="match status" value="1"/>
</dbReference>
<dbReference type="Proteomes" id="UP001057998">
    <property type="component" value="Chromosome 1"/>
</dbReference>
<dbReference type="SMART" id="SM00304">
    <property type="entry name" value="HAMP"/>
    <property type="match status" value="1"/>
</dbReference>
<keyword evidence="2" id="KW-1003">Cell membrane</keyword>
<keyword evidence="3" id="KW-0145">Chemotaxis</keyword>
<feature type="domain" description="HAMP" evidence="11">
    <location>
        <begin position="363"/>
        <end position="417"/>
    </location>
</feature>
<dbReference type="CDD" id="cd06225">
    <property type="entry name" value="HAMP"/>
    <property type="match status" value="1"/>
</dbReference>
<organism evidence="12 13">
    <name type="scientific">Photobacterium atrarenae</name>
    <dbReference type="NCBI Taxonomy" id="865757"/>
    <lineage>
        <taxon>Bacteria</taxon>
        <taxon>Pseudomonadati</taxon>
        <taxon>Pseudomonadota</taxon>
        <taxon>Gammaproteobacteria</taxon>
        <taxon>Vibrionales</taxon>
        <taxon>Vibrionaceae</taxon>
        <taxon>Photobacterium</taxon>
    </lineage>
</organism>
<evidence type="ECO:0000256" key="7">
    <source>
        <dbReference type="ARBA" id="ARBA00023224"/>
    </source>
</evidence>
<dbReference type="InterPro" id="IPR004089">
    <property type="entry name" value="MCPsignal_dom"/>
</dbReference>
<evidence type="ECO:0000256" key="3">
    <source>
        <dbReference type="ARBA" id="ARBA00022500"/>
    </source>
</evidence>
<dbReference type="RefSeq" id="WP_255390393.1">
    <property type="nucleotide sequence ID" value="NZ_CP101508.1"/>
</dbReference>
<evidence type="ECO:0000256" key="9">
    <source>
        <dbReference type="PROSITE-ProRule" id="PRU00284"/>
    </source>
</evidence>
<keyword evidence="13" id="KW-1185">Reference proteome</keyword>
<keyword evidence="7 9" id="KW-0807">Transducer</keyword>
<evidence type="ECO:0000256" key="1">
    <source>
        <dbReference type="ARBA" id="ARBA00004651"/>
    </source>
</evidence>
<comment type="subcellular location">
    <subcellularLocation>
        <location evidence="1">Cell membrane</location>
        <topology evidence="1">Multi-pass membrane protein</topology>
    </subcellularLocation>
</comment>
<keyword evidence="5" id="KW-1133">Transmembrane helix</keyword>
<gene>
    <name evidence="12" type="ORF">NNL38_07515</name>
</gene>
<dbReference type="SUPFAM" id="SSF58104">
    <property type="entry name" value="Methyl-accepting chemotaxis protein (MCP) signaling domain"/>
    <property type="match status" value="1"/>
</dbReference>
<evidence type="ECO:0000313" key="12">
    <source>
        <dbReference type="EMBL" id="UTV29065.1"/>
    </source>
</evidence>
<dbReference type="SMART" id="SM00283">
    <property type="entry name" value="MA"/>
    <property type="match status" value="1"/>
</dbReference>
<dbReference type="Gene3D" id="1.10.287.950">
    <property type="entry name" value="Methyl-accepting chemotaxis protein"/>
    <property type="match status" value="1"/>
</dbReference>
<comment type="similarity">
    <text evidence="8">Belongs to the methyl-accepting chemotaxis (MCP) protein family.</text>
</comment>
<accession>A0ABY5GJY7</accession>